<proteinExistence type="inferred from homology"/>
<dbReference type="InterPro" id="IPR008584">
    <property type="entry name" value="CXXC_Zn-binding_euk"/>
</dbReference>
<accession>A0A7J0H2E0</accession>
<comment type="similarity">
    <text evidence="1">Belongs to the UPF0587 family.</text>
</comment>
<keyword evidence="2" id="KW-0479">Metal-binding</keyword>
<evidence type="ECO:0000256" key="1">
    <source>
        <dbReference type="ARBA" id="ARBA00007818"/>
    </source>
</evidence>
<keyword evidence="5" id="KW-1185">Reference proteome</keyword>
<protein>
    <submittedName>
        <fullName evidence="4">Uncharacterized protein</fullName>
    </submittedName>
</protein>
<comment type="caution">
    <text evidence="4">The sequence shown here is derived from an EMBL/GenBank/DDBJ whole genome shotgun (WGS) entry which is preliminary data.</text>
</comment>
<keyword evidence="3" id="KW-0862">Zinc</keyword>
<reference evidence="4 5" key="1">
    <citation type="submission" date="2019-07" db="EMBL/GenBank/DDBJ databases">
        <title>De Novo Assembly of kiwifruit Actinidia rufa.</title>
        <authorList>
            <person name="Sugita-Konishi S."/>
            <person name="Sato K."/>
            <person name="Mori E."/>
            <person name="Abe Y."/>
            <person name="Kisaki G."/>
            <person name="Hamano K."/>
            <person name="Suezawa K."/>
            <person name="Otani M."/>
            <person name="Fukuda T."/>
            <person name="Manabe T."/>
            <person name="Gomi K."/>
            <person name="Tabuchi M."/>
            <person name="Akimitsu K."/>
            <person name="Kataoka I."/>
        </authorList>
    </citation>
    <scope>NUCLEOTIDE SEQUENCE [LARGE SCALE GENOMIC DNA]</scope>
    <source>
        <strain evidence="5">cv. Fuchu</strain>
    </source>
</reference>
<evidence type="ECO:0000313" key="5">
    <source>
        <dbReference type="Proteomes" id="UP000585474"/>
    </source>
</evidence>
<name>A0A7J0H2E0_9ERIC</name>
<dbReference type="GO" id="GO:0008270">
    <property type="term" value="F:zinc ion binding"/>
    <property type="evidence" value="ECO:0007669"/>
    <property type="project" value="TreeGrafter"/>
</dbReference>
<dbReference type="SUPFAM" id="SSF141678">
    <property type="entry name" value="MAL13P1.257-like"/>
    <property type="match status" value="1"/>
</dbReference>
<gene>
    <name evidence="4" type="ORF">Acr_26g0004720</name>
</gene>
<dbReference type="Pfam" id="PF05907">
    <property type="entry name" value="CXXC_Zn-b_euk"/>
    <property type="match status" value="1"/>
</dbReference>
<dbReference type="PANTHER" id="PTHR12857">
    <property type="entry name" value="CXXC MOTIF CONTAINING ZINC BINDING PROTEIN"/>
    <property type="match status" value="1"/>
</dbReference>
<dbReference type="EMBL" id="BJWL01000026">
    <property type="protein sequence ID" value="GFZ17202.1"/>
    <property type="molecule type" value="Genomic_DNA"/>
</dbReference>
<evidence type="ECO:0000256" key="2">
    <source>
        <dbReference type="ARBA" id="ARBA00022723"/>
    </source>
</evidence>
<dbReference type="OrthoDB" id="10248838at2759"/>
<dbReference type="Proteomes" id="UP000585474">
    <property type="component" value="Unassembled WGS sequence"/>
</dbReference>
<organism evidence="4 5">
    <name type="scientific">Actinidia rufa</name>
    <dbReference type="NCBI Taxonomy" id="165716"/>
    <lineage>
        <taxon>Eukaryota</taxon>
        <taxon>Viridiplantae</taxon>
        <taxon>Streptophyta</taxon>
        <taxon>Embryophyta</taxon>
        <taxon>Tracheophyta</taxon>
        <taxon>Spermatophyta</taxon>
        <taxon>Magnoliopsida</taxon>
        <taxon>eudicotyledons</taxon>
        <taxon>Gunneridae</taxon>
        <taxon>Pentapetalae</taxon>
        <taxon>asterids</taxon>
        <taxon>Ericales</taxon>
        <taxon>Actinidiaceae</taxon>
        <taxon>Actinidia</taxon>
    </lineage>
</organism>
<evidence type="ECO:0000313" key="4">
    <source>
        <dbReference type="EMBL" id="GFZ17202.1"/>
    </source>
</evidence>
<dbReference type="AlphaFoldDB" id="A0A7J0H2E0"/>
<evidence type="ECO:0000256" key="3">
    <source>
        <dbReference type="ARBA" id="ARBA00022833"/>
    </source>
</evidence>
<sequence length="163" mass="18340">MVNFALMITAELENLTNLEPEGGCDDPNFTYYIKIMFVDLLVPQSILDLNSDPSDYRLEMRELRRDDEERDVEGNITMIAGRGRPLTQEISQAGKYAPLMVFDCRGFVPVEFSFGSGWKVESIEGTKFDGVDLSGDEFAEYDENGECPVMISNLRAVFEVAAK</sequence>
<dbReference type="PANTHER" id="PTHR12857:SF0">
    <property type="entry name" value="CXXC MOTIF CONTAINING ZINC BINDING PROTEIN"/>
    <property type="match status" value="1"/>
</dbReference>